<feature type="compositionally biased region" description="Polar residues" evidence="1">
    <location>
        <begin position="324"/>
        <end position="335"/>
    </location>
</feature>
<name>A0A9K3PJI2_9STRA</name>
<gene>
    <name evidence="2" type="ORF">IV203_006273</name>
</gene>
<dbReference type="EMBL" id="JAGRRH010000021">
    <property type="protein sequence ID" value="KAG7347204.1"/>
    <property type="molecule type" value="Genomic_DNA"/>
</dbReference>
<feature type="region of interest" description="Disordered" evidence="1">
    <location>
        <begin position="173"/>
        <end position="252"/>
    </location>
</feature>
<evidence type="ECO:0000256" key="1">
    <source>
        <dbReference type="SAM" id="MobiDB-lite"/>
    </source>
</evidence>
<reference evidence="2" key="1">
    <citation type="journal article" date="2021" name="Sci. Rep.">
        <title>Diploid genomic architecture of Nitzschia inconspicua, an elite biomass production diatom.</title>
        <authorList>
            <person name="Oliver A."/>
            <person name="Podell S."/>
            <person name="Pinowska A."/>
            <person name="Traller J.C."/>
            <person name="Smith S.R."/>
            <person name="McClure R."/>
            <person name="Beliaev A."/>
            <person name="Bohutskyi P."/>
            <person name="Hill E.A."/>
            <person name="Rabines A."/>
            <person name="Zheng H."/>
            <person name="Allen L.Z."/>
            <person name="Kuo A."/>
            <person name="Grigoriev I.V."/>
            <person name="Allen A.E."/>
            <person name="Hazlebeck D."/>
            <person name="Allen E.E."/>
        </authorList>
    </citation>
    <scope>NUCLEOTIDE SEQUENCE</scope>
    <source>
        <strain evidence="2">Hildebrandi</strain>
    </source>
</reference>
<protein>
    <submittedName>
        <fullName evidence="2">Uncharacterized protein</fullName>
    </submittedName>
</protein>
<reference evidence="2" key="2">
    <citation type="submission" date="2021-04" db="EMBL/GenBank/DDBJ databases">
        <authorList>
            <person name="Podell S."/>
        </authorList>
    </citation>
    <scope>NUCLEOTIDE SEQUENCE</scope>
    <source>
        <strain evidence="2">Hildebrandi</strain>
    </source>
</reference>
<feature type="compositionally biased region" description="Basic and acidic residues" evidence="1">
    <location>
        <begin position="193"/>
        <end position="206"/>
    </location>
</feature>
<dbReference type="AlphaFoldDB" id="A0A9K3PJI2"/>
<dbReference type="Proteomes" id="UP000693970">
    <property type="component" value="Unassembled WGS sequence"/>
</dbReference>
<feature type="compositionally biased region" description="Basic and acidic residues" evidence="1">
    <location>
        <begin position="175"/>
        <end position="186"/>
    </location>
</feature>
<organism evidence="2 3">
    <name type="scientific">Nitzschia inconspicua</name>
    <dbReference type="NCBI Taxonomy" id="303405"/>
    <lineage>
        <taxon>Eukaryota</taxon>
        <taxon>Sar</taxon>
        <taxon>Stramenopiles</taxon>
        <taxon>Ochrophyta</taxon>
        <taxon>Bacillariophyta</taxon>
        <taxon>Bacillariophyceae</taxon>
        <taxon>Bacillariophycidae</taxon>
        <taxon>Bacillariales</taxon>
        <taxon>Bacillariaceae</taxon>
        <taxon>Nitzschia</taxon>
    </lineage>
</organism>
<evidence type="ECO:0000313" key="3">
    <source>
        <dbReference type="Proteomes" id="UP000693970"/>
    </source>
</evidence>
<feature type="compositionally biased region" description="Basic and acidic residues" evidence="1">
    <location>
        <begin position="336"/>
        <end position="345"/>
    </location>
</feature>
<feature type="region of interest" description="Disordered" evidence="1">
    <location>
        <begin position="324"/>
        <end position="376"/>
    </location>
</feature>
<accession>A0A9K3PJI2</accession>
<evidence type="ECO:0000313" key="2">
    <source>
        <dbReference type="EMBL" id="KAG7347204.1"/>
    </source>
</evidence>
<comment type="caution">
    <text evidence="2">The sequence shown here is derived from an EMBL/GenBank/DDBJ whole genome shotgun (WGS) entry which is preliminary data.</text>
</comment>
<sequence>MRTDSCAFAKTSCTFGNGLDIPSAEWRFSMVKQQRISVRLMSQSTGSRRREKNIQQSPFSFSKQFVMEDKKSLAFSPGPYRENTHVFENSLANLEVLVRTMNSSETVISSLVFDNCETTIFADHSELSPLSLNATLKGSKTTCSPKSAYFPVKLPLKLAESQSLKSMKLGTSYKSRMEQPQRELSHRSTIWQSEHRNDHDTLRESEMGPQESSHHSSIFNSHHIRESFDITETKTGNRPASPPTKNHPLRRSMKRLMIKTRLFKSWSRDGSDESGSPLLNSNALRNERSLDMALLGQENIAAAPEKAGRKSNGSDTWRELLSCSSTQQVLSPSVSTHERGSEASKHRSMSPCQHDRPPRHPSESPKEPRIVRFKLN</sequence>
<proteinExistence type="predicted"/>
<keyword evidence="3" id="KW-1185">Reference proteome</keyword>
<feature type="compositionally biased region" description="Basic and acidic residues" evidence="1">
    <location>
        <begin position="353"/>
        <end position="370"/>
    </location>
</feature>
<feature type="compositionally biased region" description="Basic and acidic residues" evidence="1">
    <location>
        <begin position="223"/>
        <end position="232"/>
    </location>
</feature>